<dbReference type="Proteomes" id="UP001054821">
    <property type="component" value="Chromosome 2"/>
</dbReference>
<keyword evidence="2" id="KW-1185">Reference proteome</keyword>
<dbReference type="EMBL" id="JAJFAZ020000002">
    <property type="protein sequence ID" value="KAI5346139.1"/>
    <property type="molecule type" value="Genomic_DNA"/>
</dbReference>
<dbReference type="Gene3D" id="3.40.50.300">
    <property type="entry name" value="P-loop containing nucleotide triphosphate hydrolases"/>
    <property type="match status" value="1"/>
</dbReference>
<organism evidence="1 2">
    <name type="scientific">Prunus dulcis</name>
    <name type="common">Almond</name>
    <name type="synonym">Amygdalus dulcis</name>
    <dbReference type="NCBI Taxonomy" id="3755"/>
    <lineage>
        <taxon>Eukaryota</taxon>
        <taxon>Viridiplantae</taxon>
        <taxon>Streptophyta</taxon>
        <taxon>Embryophyta</taxon>
        <taxon>Tracheophyta</taxon>
        <taxon>Spermatophyta</taxon>
        <taxon>Magnoliopsida</taxon>
        <taxon>eudicotyledons</taxon>
        <taxon>Gunneridae</taxon>
        <taxon>Pentapetalae</taxon>
        <taxon>rosids</taxon>
        <taxon>fabids</taxon>
        <taxon>Rosales</taxon>
        <taxon>Rosaceae</taxon>
        <taxon>Amygdaloideae</taxon>
        <taxon>Amygdaleae</taxon>
        <taxon>Prunus</taxon>
    </lineage>
</organism>
<protein>
    <submittedName>
        <fullName evidence="1">Uncharacterized protein</fullName>
    </submittedName>
</protein>
<gene>
    <name evidence="1" type="ORF">L3X38_014018</name>
</gene>
<evidence type="ECO:0000313" key="2">
    <source>
        <dbReference type="Proteomes" id="UP001054821"/>
    </source>
</evidence>
<name>A0AAD4WMJ3_PRUDU</name>
<sequence length="94" mass="10861">MKLLQFQSHSAIKSVVGQEQPQLGAVDKLERLRETMIKGRELFRDTDSTEFFIVTTPTVMAVIAWLFEEGKRVLGNWVRLCWVGVEFFTTKLNL</sequence>
<evidence type="ECO:0000313" key="1">
    <source>
        <dbReference type="EMBL" id="KAI5346139.1"/>
    </source>
</evidence>
<accession>A0AAD4WMJ3</accession>
<reference evidence="1 2" key="1">
    <citation type="journal article" date="2022" name="G3 (Bethesda)">
        <title>Whole-genome sequence and methylome profiling of the almond [Prunus dulcis (Mill.) D.A. Webb] cultivar 'Nonpareil'.</title>
        <authorList>
            <person name="D'Amico-Willman K.M."/>
            <person name="Ouma W.Z."/>
            <person name="Meulia T."/>
            <person name="Sideli G.M."/>
            <person name="Gradziel T.M."/>
            <person name="Fresnedo-Ramirez J."/>
        </authorList>
    </citation>
    <scope>NUCLEOTIDE SEQUENCE [LARGE SCALE GENOMIC DNA]</scope>
    <source>
        <strain evidence="1">Clone GOH B32 T37-40</strain>
    </source>
</reference>
<dbReference type="AlphaFoldDB" id="A0AAD4WMJ3"/>
<proteinExistence type="predicted"/>
<comment type="caution">
    <text evidence="1">The sequence shown here is derived from an EMBL/GenBank/DDBJ whole genome shotgun (WGS) entry which is preliminary data.</text>
</comment>
<dbReference type="InterPro" id="IPR027417">
    <property type="entry name" value="P-loop_NTPase"/>
</dbReference>